<keyword evidence="3" id="KW-1185">Reference proteome</keyword>
<organism evidence="2 3">
    <name type="scientific">Ascobolus immersus RN42</name>
    <dbReference type="NCBI Taxonomy" id="1160509"/>
    <lineage>
        <taxon>Eukaryota</taxon>
        <taxon>Fungi</taxon>
        <taxon>Dikarya</taxon>
        <taxon>Ascomycota</taxon>
        <taxon>Pezizomycotina</taxon>
        <taxon>Pezizomycetes</taxon>
        <taxon>Pezizales</taxon>
        <taxon>Ascobolaceae</taxon>
        <taxon>Ascobolus</taxon>
    </lineage>
</organism>
<keyword evidence="2" id="KW-0378">Hydrolase</keyword>
<gene>
    <name evidence="2" type="ORF">BJ508DRAFT_415660</name>
</gene>
<dbReference type="Pfam" id="PF01738">
    <property type="entry name" value="DLH"/>
    <property type="match status" value="1"/>
</dbReference>
<dbReference type="InterPro" id="IPR029058">
    <property type="entry name" value="AB_hydrolase_fold"/>
</dbReference>
<proteinExistence type="predicted"/>
<dbReference type="InterPro" id="IPR002925">
    <property type="entry name" value="Dienelactn_hydro"/>
</dbReference>
<dbReference type="Gene3D" id="3.40.50.1820">
    <property type="entry name" value="alpha/beta hydrolase"/>
    <property type="match status" value="1"/>
</dbReference>
<dbReference type="PANTHER" id="PTHR17630:SF44">
    <property type="entry name" value="PROTEIN AIM2"/>
    <property type="match status" value="1"/>
</dbReference>
<dbReference type="AlphaFoldDB" id="A0A3N4I187"/>
<feature type="domain" description="Dienelactone hydrolase" evidence="1">
    <location>
        <begin position="32"/>
        <end position="248"/>
    </location>
</feature>
<dbReference type="GO" id="GO:0016787">
    <property type="term" value="F:hydrolase activity"/>
    <property type="evidence" value="ECO:0007669"/>
    <property type="project" value="UniProtKB-KW"/>
</dbReference>
<evidence type="ECO:0000313" key="2">
    <source>
        <dbReference type="EMBL" id="RPA79843.1"/>
    </source>
</evidence>
<dbReference type="Proteomes" id="UP000275078">
    <property type="component" value="Unassembled WGS sequence"/>
</dbReference>
<name>A0A3N4I187_ASCIM</name>
<dbReference type="PANTHER" id="PTHR17630">
    <property type="entry name" value="DIENELACTONE HYDROLASE"/>
    <property type="match status" value="1"/>
</dbReference>
<protein>
    <submittedName>
        <fullName evidence="2">Dienelactone hydrolase family protein</fullName>
    </submittedName>
</protein>
<accession>A0A3N4I187</accession>
<dbReference type="STRING" id="1160509.A0A3N4I187"/>
<sequence>MVSLPPAKCCATLGHIWNGEPTGKVTTFAQVQTYISAPQEKQANPKVVLILTDVFGIATPNPKLIADEIAKQGYTVLIPDLFAGNPYPVDAKWDEEGTKKFHEWHATMTSPVINERLLPVLEEVRKVYQPTSIGAAGYCFGAKYVVQLLAGQIDAGFIAHPTNVLKEEMEQVKGPLFIAAAEVDNIFPLEKRNESELVLKEKKATYSIALFGGVSHGFATRGDPNNNKEKYAKEKALWDMLYWFQAYL</sequence>
<evidence type="ECO:0000313" key="3">
    <source>
        <dbReference type="Proteomes" id="UP000275078"/>
    </source>
</evidence>
<dbReference type="EMBL" id="ML119694">
    <property type="protein sequence ID" value="RPA79843.1"/>
    <property type="molecule type" value="Genomic_DNA"/>
</dbReference>
<evidence type="ECO:0000259" key="1">
    <source>
        <dbReference type="Pfam" id="PF01738"/>
    </source>
</evidence>
<reference evidence="2 3" key="1">
    <citation type="journal article" date="2018" name="Nat. Ecol. Evol.">
        <title>Pezizomycetes genomes reveal the molecular basis of ectomycorrhizal truffle lifestyle.</title>
        <authorList>
            <person name="Murat C."/>
            <person name="Payen T."/>
            <person name="Noel B."/>
            <person name="Kuo A."/>
            <person name="Morin E."/>
            <person name="Chen J."/>
            <person name="Kohler A."/>
            <person name="Krizsan K."/>
            <person name="Balestrini R."/>
            <person name="Da Silva C."/>
            <person name="Montanini B."/>
            <person name="Hainaut M."/>
            <person name="Levati E."/>
            <person name="Barry K.W."/>
            <person name="Belfiori B."/>
            <person name="Cichocki N."/>
            <person name="Clum A."/>
            <person name="Dockter R.B."/>
            <person name="Fauchery L."/>
            <person name="Guy J."/>
            <person name="Iotti M."/>
            <person name="Le Tacon F."/>
            <person name="Lindquist E.A."/>
            <person name="Lipzen A."/>
            <person name="Malagnac F."/>
            <person name="Mello A."/>
            <person name="Molinier V."/>
            <person name="Miyauchi S."/>
            <person name="Poulain J."/>
            <person name="Riccioni C."/>
            <person name="Rubini A."/>
            <person name="Sitrit Y."/>
            <person name="Splivallo R."/>
            <person name="Traeger S."/>
            <person name="Wang M."/>
            <person name="Zifcakova L."/>
            <person name="Wipf D."/>
            <person name="Zambonelli A."/>
            <person name="Paolocci F."/>
            <person name="Nowrousian M."/>
            <person name="Ottonello S."/>
            <person name="Baldrian P."/>
            <person name="Spatafora J.W."/>
            <person name="Henrissat B."/>
            <person name="Nagy L.G."/>
            <person name="Aury J.M."/>
            <person name="Wincker P."/>
            <person name="Grigoriev I.V."/>
            <person name="Bonfante P."/>
            <person name="Martin F.M."/>
        </authorList>
    </citation>
    <scope>NUCLEOTIDE SEQUENCE [LARGE SCALE GENOMIC DNA]</scope>
    <source>
        <strain evidence="2 3">RN42</strain>
    </source>
</reference>
<dbReference type="OrthoDB" id="17560at2759"/>
<dbReference type="SUPFAM" id="SSF53474">
    <property type="entry name" value="alpha/beta-Hydrolases"/>
    <property type="match status" value="1"/>
</dbReference>